<dbReference type="InterPro" id="IPR011010">
    <property type="entry name" value="DNA_brk_join_enz"/>
</dbReference>
<gene>
    <name evidence="10" type="ORF">C8E87_6257</name>
</gene>
<dbReference type="SUPFAM" id="SSF56349">
    <property type="entry name" value="DNA breaking-rejoining enzymes"/>
    <property type="match status" value="1"/>
</dbReference>
<dbReference type="InterPro" id="IPR013500">
    <property type="entry name" value="TopoI_cat_euk"/>
</dbReference>
<keyword evidence="4" id="KW-0799">Topoisomerase</keyword>
<dbReference type="Pfam" id="PF01028">
    <property type="entry name" value="Topoisom_I"/>
    <property type="match status" value="1"/>
</dbReference>
<dbReference type="InterPro" id="IPR049331">
    <property type="entry name" value="Top1B_N_bact"/>
</dbReference>
<comment type="caution">
    <text evidence="10">The sequence shown here is derived from an EMBL/GenBank/DDBJ whole genome shotgun (WGS) entry which is preliminary data.</text>
</comment>
<dbReference type="PRINTS" id="PR00416">
    <property type="entry name" value="EUTPISMRASEI"/>
</dbReference>
<dbReference type="RefSeq" id="WP_133876366.1">
    <property type="nucleotide sequence ID" value="NZ_BOMD01000063.1"/>
</dbReference>
<keyword evidence="11" id="KW-1185">Reference proteome</keyword>
<accession>A0A4R6K5E5</accession>
<evidence type="ECO:0000256" key="4">
    <source>
        <dbReference type="ARBA" id="ARBA00023029"/>
    </source>
</evidence>
<keyword evidence="5" id="KW-0238">DNA-binding</keyword>
<dbReference type="Gene3D" id="3.30.66.10">
    <property type="entry name" value="DNA topoisomerase I domain"/>
    <property type="match status" value="1"/>
</dbReference>
<feature type="domain" description="DNA topoisomerase I catalytic core eukaryotic-type" evidence="8">
    <location>
        <begin position="81"/>
        <end position="303"/>
    </location>
</feature>
<evidence type="ECO:0000256" key="2">
    <source>
        <dbReference type="ARBA" id="ARBA00006645"/>
    </source>
</evidence>
<evidence type="ECO:0000256" key="5">
    <source>
        <dbReference type="ARBA" id="ARBA00023125"/>
    </source>
</evidence>
<comment type="catalytic activity">
    <reaction evidence="1">
        <text>ATP-independent breakage of single-stranded DNA, followed by passage and rejoining.</text>
        <dbReference type="EC" id="5.6.2.1"/>
    </reaction>
</comment>
<name>A0A4R6K5E5_9ACTN</name>
<evidence type="ECO:0000256" key="7">
    <source>
        <dbReference type="SAM" id="MobiDB-lite"/>
    </source>
</evidence>
<keyword evidence="6 10" id="KW-0413">Isomerase</keyword>
<reference evidence="10 11" key="1">
    <citation type="submission" date="2019-03" db="EMBL/GenBank/DDBJ databases">
        <title>Sequencing the genomes of 1000 actinobacteria strains.</title>
        <authorList>
            <person name="Klenk H.-P."/>
        </authorList>
    </citation>
    <scope>NUCLEOTIDE SEQUENCE [LARGE SCALE GENOMIC DNA]</scope>
    <source>
        <strain evidence="10 11">DSM 43805</strain>
    </source>
</reference>
<dbReference type="SUPFAM" id="SSF55869">
    <property type="entry name" value="DNA topoisomerase I domain"/>
    <property type="match status" value="1"/>
</dbReference>
<dbReference type="InterPro" id="IPR035447">
    <property type="entry name" value="DNA_topo_I_N_sf"/>
</dbReference>
<dbReference type="GO" id="GO:0006265">
    <property type="term" value="P:DNA topological change"/>
    <property type="evidence" value="ECO:0007669"/>
    <property type="project" value="InterPro"/>
</dbReference>
<evidence type="ECO:0000313" key="10">
    <source>
        <dbReference type="EMBL" id="TDO42485.1"/>
    </source>
</evidence>
<feature type="region of interest" description="Disordered" evidence="7">
    <location>
        <begin position="1"/>
        <end position="20"/>
    </location>
</feature>
<dbReference type="AlphaFoldDB" id="A0A4R6K5E5"/>
<comment type="similarity">
    <text evidence="2">Belongs to the type IB topoisomerase family.</text>
</comment>
<evidence type="ECO:0000256" key="6">
    <source>
        <dbReference type="ARBA" id="ARBA00023235"/>
    </source>
</evidence>
<proteinExistence type="inferred from homology"/>
<dbReference type="Gene3D" id="1.10.132.120">
    <property type="match status" value="1"/>
</dbReference>
<dbReference type="PROSITE" id="PS52038">
    <property type="entry name" value="TOPO_IB_2"/>
    <property type="match status" value="1"/>
</dbReference>
<evidence type="ECO:0000313" key="11">
    <source>
        <dbReference type="Proteomes" id="UP000294901"/>
    </source>
</evidence>
<dbReference type="Proteomes" id="UP000294901">
    <property type="component" value="Unassembled WGS sequence"/>
</dbReference>
<evidence type="ECO:0000259" key="9">
    <source>
        <dbReference type="Pfam" id="PF21338"/>
    </source>
</evidence>
<evidence type="ECO:0000256" key="3">
    <source>
        <dbReference type="ARBA" id="ARBA00012891"/>
    </source>
</evidence>
<organism evidence="10 11">
    <name type="scientific">Paractinoplanes brasiliensis</name>
    <dbReference type="NCBI Taxonomy" id="52695"/>
    <lineage>
        <taxon>Bacteria</taxon>
        <taxon>Bacillati</taxon>
        <taxon>Actinomycetota</taxon>
        <taxon>Actinomycetes</taxon>
        <taxon>Micromonosporales</taxon>
        <taxon>Micromonosporaceae</taxon>
        <taxon>Paractinoplanes</taxon>
    </lineage>
</organism>
<dbReference type="EMBL" id="SNWR01000001">
    <property type="protein sequence ID" value="TDO42485.1"/>
    <property type="molecule type" value="Genomic_DNA"/>
</dbReference>
<dbReference type="InterPro" id="IPR001631">
    <property type="entry name" value="TopoI"/>
</dbReference>
<feature type="domain" description="DNA topoisomerase IB N-terminal" evidence="9">
    <location>
        <begin position="21"/>
        <end position="69"/>
    </location>
</feature>
<dbReference type="GO" id="GO:0003677">
    <property type="term" value="F:DNA binding"/>
    <property type="evidence" value="ECO:0007669"/>
    <property type="project" value="UniProtKB-KW"/>
</dbReference>
<dbReference type="GO" id="GO:0003917">
    <property type="term" value="F:DNA topoisomerase type I (single strand cut, ATP-independent) activity"/>
    <property type="evidence" value="ECO:0007669"/>
    <property type="project" value="UniProtKB-EC"/>
</dbReference>
<protein>
    <recommendedName>
        <fullName evidence="3">DNA topoisomerase</fullName>
        <ecNumber evidence="3">5.6.2.1</ecNumber>
    </recommendedName>
</protein>
<dbReference type="OrthoDB" id="9778962at2"/>
<dbReference type="EC" id="5.6.2.1" evidence="3"/>
<evidence type="ECO:0000259" key="8">
    <source>
        <dbReference type="Pfam" id="PF01028"/>
    </source>
</evidence>
<evidence type="ECO:0000256" key="1">
    <source>
        <dbReference type="ARBA" id="ARBA00000213"/>
    </source>
</evidence>
<sequence length="326" mass="36788">MRLRRSELSKPGYARQRTGKGFTYRDADGSRLTDSAAVERIKALVIPPAWTDVWISTDPRGHIQATGIDAAGRKQYRYHDEWRTARDEEKFDHALEVAARLPKIRDRLRADLTERRGLTRERVLAAIVRLLDMGMFRIGSDQYAVREDDPSFGLSTLQPSHVRTKGGCVLLEFQGKSGVSHSGTVDDGEVCRVLRDLKARRRGEDRLFAYYDRSARRWREIHADDINDYLREASGEQMTAKDFRTWHGTVEAARSLASQGPQPTESKRKKAVSRAMKDVSGLLGNTPAVARASYVDPRVLEAYEDGDVVKSGSEKAVAKLIKETRD</sequence>
<dbReference type="Gene3D" id="3.90.15.10">
    <property type="entry name" value="Topoisomerase I, Chain A, domain 3"/>
    <property type="match status" value="1"/>
</dbReference>
<dbReference type="InterPro" id="IPR014711">
    <property type="entry name" value="TopoI_cat_a-hlx-sub_euk"/>
</dbReference>
<dbReference type="Pfam" id="PF21338">
    <property type="entry name" value="Top1B_N_bact"/>
    <property type="match status" value="1"/>
</dbReference>